<protein>
    <submittedName>
        <fullName evidence="1">Uncharacterized protein</fullName>
    </submittedName>
</protein>
<dbReference type="Gene3D" id="2.60.120.200">
    <property type="match status" value="1"/>
</dbReference>
<sequence length="110" mass="12320">WEVYNVDLSAYDGQTSVYVAFRYNELDGTDWWVDDISITGNLDADSGFAVSPPIAFVDFPNRREWDKAQWTQATGNDSIKIQIEFLSGGVWSLVPDIDLPGNSTGFYTSL</sequence>
<evidence type="ECO:0000313" key="1">
    <source>
        <dbReference type="EMBL" id="GAI63071.1"/>
    </source>
</evidence>
<accession>X1R7T7</accession>
<feature type="non-terminal residue" evidence="1">
    <location>
        <position position="1"/>
    </location>
</feature>
<dbReference type="AlphaFoldDB" id="X1R7T7"/>
<feature type="non-terminal residue" evidence="1">
    <location>
        <position position="110"/>
    </location>
</feature>
<comment type="caution">
    <text evidence="1">The sequence shown here is derived from an EMBL/GenBank/DDBJ whole genome shotgun (WGS) entry which is preliminary data.</text>
</comment>
<gene>
    <name evidence="1" type="ORF">S06H3_64831</name>
</gene>
<reference evidence="1" key="1">
    <citation type="journal article" date="2014" name="Front. Microbiol.">
        <title>High frequency of phylogenetically diverse reductive dehalogenase-homologous genes in deep subseafloor sedimentary metagenomes.</title>
        <authorList>
            <person name="Kawai M."/>
            <person name="Futagami T."/>
            <person name="Toyoda A."/>
            <person name="Takaki Y."/>
            <person name="Nishi S."/>
            <person name="Hori S."/>
            <person name="Arai W."/>
            <person name="Tsubouchi T."/>
            <person name="Morono Y."/>
            <person name="Uchiyama I."/>
            <person name="Ito T."/>
            <person name="Fujiyama A."/>
            <person name="Inagaki F."/>
            <person name="Takami H."/>
        </authorList>
    </citation>
    <scope>NUCLEOTIDE SEQUENCE</scope>
    <source>
        <strain evidence="1">Expedition CK06-06</strain>
    </source>
</reference>
<name>X1R7T7_9ZZZZ</name>
<organism evidence="1">
    <name type="scientific">marine sediment metagenome</name>
    <dbReference type="NCBI Taxonomy" id="412755"/>
    <lineage>
        <taxon>unclassified sequences</taxon>
        <taxon>metagenomes</taxon>
        <taxon>ecological metagenomes</taxon>
    </lineage>
</organism>
<proteinExistence type="predicted"/>
<dbReference type="EMBL" id="BARV01043427">
    <property type="protein sequence ID" value="GAI63071.1"/>
    <property type="molecule type" value="Genomic_DNA"/>
</dbReference>